<protein>
    <submittedName>
        <fullName evidence="1">Uncharacterized protein</fullName>
    </submittedName>
</protein>
<keyword evidence="2" id="KW-1185">Reference proteome</keyword>
<reference evidence="1 2" key="1">
    <citation type="submission" date="2020-08" db="EMBL/GenBank/DDBJ databases">
        <title>Genomic Encyclopedia of Type Strains, Phase IV (KMG-IV): sequencing the most valuable type-strain genomes for metagenomic binning, comparative biology and taxonomic classification.</title>
        <authorList>
            <person name="Goeker M."/>
        </authorList>
    </citation>
    <scope>NUCLEOTIDE SEQUENCE [LARGE SCALE GENOMIC DNA]</scope>
    <source>
        <strain evidence="1 2">DSM 25966</strain>
    </source>
</reference>
<organism evidence="1 2">
    <name type="scientific">Kaistia hirudinis</name>
    <dbReference type="NCBI Taxonomy" id="1293440"/>
    <lineage>
        <taxon>Bacteria</taxon>
        <taxon>Pseudomonadati</taxon>
        <taxon>Pseudomonadota</taxon>
        <taxon>Alphaproteobacteria</taxon>
        <taxon>Hyphomicrobiales</taxon>
        <taxon>Kaistiaceae</taxon>
        <taxon>Kaistia</taxon>
    </lineage>
</organism>
<accession>A0A840AYW1</accession>
<comment type="caution">
    <text evidence="1">The sequence shown here is derived from an EMBL/GenBank/DDBJ whole genome shotgun (WGS) entry which is preliminary data.</text>
</comment>
<name>A0A840AYW1_9HYPH</name>
<dbReference type="EMBL" id="JACIDS010000006">
    <property type="protein sequence ID" value="MBB3933655.1"/>
    <property type="molecule type" value="Genomic_DNA"/>
</dbReference>
<dbReference type="Proteomes" id="UP000553963">
    <property type="component" value="Unassembled WGS sequence"/>
</dbReference>
<proteinExistence type="predicted"/>
<dbReference type="RefSeq" id="WP_183401289.1">
    <property type="nucleotide sequence ID" value="NZ_JACIDS010000006.1"/>
</dbReference>
<sequence>MPYLPTGRPQALARSRVFFELGRVHPCGREIGRLGDHPIFDVVEDEHGRRYRYSGVAPVGVAGFDPAALRSGEFIVARRLIYRLLPTP</sequence>
<evidence type="ECO:0000313" key="1">
    <source>
        <dbReference type="EMBL" id="MBB3933655.1"/>
    </source>
</evidence>
<gene>
    <name evidence="1" type="ORF">GGR25_004728</name>
</gene>
<evidence type="ECO:0000313" key="2">
    <source>
        <dbReference type="Proteomes" id="UP000553963"/>
    </source>
</evidence>
<dbReference type="AlphaFoldDB" id="A0A840AYW1"/>